<evidence type="ECO:0000256" key="1">
    <source>
        <dbReference type="SAM" id="SignalP"/>
    </source>
</evidence>
<organism evidence="2">
    <name type="scientific">Papilio xuthus</name>
    <name type="common">Asian swallowtail butterfly</name>
    <dbReference type="NCBI Taxonomy" id="66420"/>
    <lineage>
        <taxon>Eukaryota</taxon>
        <taxon>Metazoa</taxon>
        <taxon>Ecdysozoa</taxon>
        <taxon>Arthropoda</taxon>
        <taxon>Hexapoda</taxon>
        <taxon>Insecta</taxon>
        <taxon>Pterygota</taxon>
        <taxon>Neoptera</taxon>
        <taxon>Endopterygota</taxon>
        <taxon>Lepidoptera</taxon>
        <taxon>Glossata</taxon>
        <taxon>Ditrysia</taxon>
        <taxon>Papilionoidea</taxon>
        <taxon>Papilionidae</taxon>
        <taxon>Papilioninae</taxon>
        <taxon>Papilio</taxon>
    </lineage>
</organism>
<name>A0AAJ6ZYJ4_PAPXU</name>
<reference evidence="2" key="1">
    <citation type="submission" date="2025-08" db="UniProtKB">
        <authorList>
            <consortium name="RefSeq"/>
        </authorList>
    </citation>
    <scope>IDENTIFICATION</scope>
</reference>
<accession>A0AAJ6ZYJ4</accession>
<proteinExistence type="predicted"/>
<dbReference type="InterPro" id="IPR009030">
    <property type="entry name" value="Growth_fac_rcpt_cys_sf"/>
</dbReference>
<dbReference type="RefSeq" id="XP_013182034.1">
    <property type="nucleotide sequence ID" value="XM_013326580.1"/>
</dbReference>
<dbReference type="KEGG" id="pxu:106128272"/>
<protein>
    <submittedName>
        <fullName evidence="2">Uncharacterized protein LOC106128272</fullName>
    </submittedName>
</protein>
<dbReference type="GeneID" id="106128272"/>
<evidence type="ECO:0000313" key="2">
    <source>
        <dbReference type="RefSeq" id="XP_013182034.1"/>
    </source>
</evidence>
<dbReference type="SUPFAM" id="SSF57184">
    <property type="entry name" value="Growth factor receptor domain"/>
    <property type="match status" value="1"/>
</dbReference>
<dbReference type="Proteomes" id="UP000694872">
    <property type="component" value="Unplaced"/>
</dbReference>
<gene>
    <name evidence="2" type="primary">LOC106128272</name>
</gene>
<dbReference type="AlphaFoldDB" id="A0AAJ6ZYJ4"/>
<keyword evidence="1" id="KW-0732">Signal</keyword>
<feature type="chain" id="PRO_5042489268" evidence="1">
    <location>
        <begin position="17"/>
        <end position="228"/>
    </location>
</feature>
<feature type="signal peptide" evidence="1">
    <location>
        <begin position="1"/>
        <end position="16"/>
    </location>
</feature>
<sequence length="228" mass="25643">MIKYMIFLAIVTATSGRPKGNTPLNMVTVPANCPKGQQLVNGECRDIWSLDDLLNMPVEVKNPQHSEQNEPRNMITVPTNCPPGQELINGVCRDIWRYRSTSPIPQNIEDSALHIENAPLNMITVPTNCPPGQQLINGVCRDVWMFAPTSPTPRALEQSNKSKILERIIESIKSEILYRQKRQLDLDAEEILQLLDEANVSRNIVTVPNQCPAGYRPDIFGICRPIFD</sequence>